<evidence type="ECO:0000313" key="2">
    <source>
        <dbReference type="EMBL" id="NIL28323.1"/>
    </source>
</evidence>
<dbReference type="Pfam" id="PF09423">
    <property type="entry name" value="PhoD"/>
    <property type="match status" value="1"/>
</dbReference>
<dbReference type="PANTHER" id="PTHR43606:SF2">
    <property type="entry name" value="ALKALINE PHOSPHATASE FAMILY PROTEIN (AFU_ORTHOLOGUE AFUA_5G03860)"/>
    <property type="match status" value="1"/>
</dbReference>
<dbReference type="InterPro" id="IPR052900">
    <property type="entry name" value="Phospholipid_Metab_Enz"/>
</dbReference>
<dbReference type="InterPro" id="IPR038607">
    <property type="entry name" value="PhoD-like_sf"/>
</dbReference>
<reference evidence="2" key="1">
    <citation type="submission" date="2020-03" db="EMBL/GenBank/DDBJ databases">
        <authorList>
            <person name="Kislichkina A."/>
            <person name="Dentovskaya S."/>
            <person name="Shaikhutdinov R."/>
            <person name="Ivanov S."/>
            <person name="Sizova A."/>
            <person name="Solomentsev V."/>
            <person name="Bogun A."/>
        </authorList>
    </citation>
    <scope>NUCLEOTIDE SEQUENCE</scope>
    <source>
        <strain evidence="2">SCPM-O-B-8025</strain>
    </source>
</reference>
<comment type="caution">
    <text evidence="2">The sequence shown here is derived from an EMBL/GenBank/DDBJ whole genome shotgun (WGS) entry which is preliminary data.</text>
</comment>
<organism evidence="2 3">
    <name type="scientific">Yersinia massiliensis</name>
    <dbReference type="NCBI Taxonomy" id="419257"/>
    <lineage>
        <taxon>Bacteria</taxon>
        <taxon>Pseudomonadati</taxon>
        <taxon>Pseudomonadota</taxon>
        <taxon>Gammaproteobacteria</taxon>
        <taxon>Enterobacterales</taxon>
        <taxon>Yersiniaceae</taxon>
        <taxon>Yersinia</taxon>
    </lineage>
</organism>
<dbReference type="InterPro" id="IPR018946">
    <property type="entry name" value="PhoD-like_MPP"/>
</dbReference>
<feature type="domain" description="PhoD-like phosphatase metallophosphatase" evidence="1">
    <location>
        <begin position="195"/>
        <end position="496"/>
    </location>
</feature>
<evidence type="ECO:0000313" key="3">
    <source>
        <dbReference type="Proteomes" id="UP000698240"/>
    </source>
</evidence>
<dbReference type="EMBL" id="JAASAN010000009">
    <property type="protein sequence ID" value="NIL28323.1"/>
    <property type="molecule type" value="Genomic_DNA"/>
</dbReference>
<sequence>MNLFRPALGPIVGHTTDSSCRLWIAAYDTQDENDTSANIRSIGVLGVVGSDNKVAKENIYYFRLHRKYHRTGTFNLGKDITLWATEEEKLQLKSFSLKPDTTYQVRMAYLEVSLNTEEEEEDDSDTSEQVVQYLPPVSVWADQLNRDDIGPVYVVADFKTQPKSGNKRVPLNFIFGSCRNNWFNGLPFKKKDSDKIFKYIYQDHASANFILMVGDQIYADSLWKAAVFKADTYKEFDEAYHEAYRTPHFRALTSHIPVYMILDDHEIEDNWTQDNIDSPQTLANYLGFISNSRYLFNCAISAYRSYQWVHGPHFEDSYINKTRDDLIGKDRFLAQSKAQNLFYDFNCCGYPFFVLDTRTSRFKNSAASPAEDDRNIFNNHLLGRPSLSAAEPNQLDRLCAWLIHMQKDYGNRPKFIVSSGVFVPNGVDTAGTTTYAMRQKDKSDSWSAFPQTRNEVLKTIIKNKIKNVIFLSGDIHCTNIANLEIVDTSGSTIQAWSVTSSPFYWPYDIIDGNTFDYIHDSQDPRTKDEFTVYETLTSNPPAGSELGTMNYTSWAYTQQNNFASVNIDPLNATLVIQFFNEEGKPFILEKRSKDVNTKPEIIQLEKW</sequence>
<dbReference type="Proteomes" id="UP000698240">
    <property type="component" value="Unassembled WGS sequence"/>
</dbReference>
<name>A0AA90Y0U1_9GAMM</name>
<proteinExistence type="predicted"/>
<dbReference type="PANTHER" id="PTHR43606">
    <property type="entry name" value="PHOSPHATASE, PUTATIVE (AFU_ORTHOLOGUE AFUA_6G08710)-RELATED"/>
    <property type="match status" value="1"/>
</dbReference>
<protein>
    <submittedName>
        <fullName evidence="2">Alkaline phosphatase family protein</fullName>
    </submittedName>
</protein>
<dbReference type="Gene3D" id="3.60.21.70">
    <property type="entry name" value="PhoD-like phosphatase"/>
    <property type="match status" value="1"/>
</dbReference>
<dbReference type="SUPFAM" id="SSF56300">
    <property type="entry name" value="Metallo-dependent phosphatases"/>
    <property type="match status" value="1"/>
</dbReference>
<accession>A0AA90Y0U1</accession>
<dbReference type="RefSeq" id="WP_050287304.1">
    <property type="nucleotide sequence ID" value="NZ_CP110790.1"/>
</dbReference>
<gene>
    <name evidence="2" type="ORF">HB980_17460</name>
</gene>
<dbReference type="InterPro" id="IPR029052">
    <property type="entry name" value="Metallo-depent_PP-like"/>
</dbReference>
<evidence type="ECO:0000259" key="1">
    <source>
        <dbReference type="Pfam" id="PF09423"/>
    </source>
</evidence>
<dbReference type="AlphaFoldDB" id="A0AA90Y0U1"/>
<dbReference type="CDD" id="cd07389">
    <property type="entry name" value="MPP_PhoD"/>
    <property type="match status" value="1"/>
</dbReference>